<dbReference type="GO" id="GO:0003700">
    <property type="term" value="F:DNA-binding transcription factor activity"/>
    <property type="evidence" value="ECO:0007669"/>
    <property type="project" value="InterPro"/>
</dbReference>
<dbReference type="InterPro" id="IPR036388">
    <property type="entry name" value="WH-like_DNA-bd_sf"/>
</dbReference>
<dbReference type="OrthoDB" id="3252676at2"/>
<dbReference type="NCBIfam" id="NF002964">
    <property type="entry name" value="PRK03635.1"/>
    <property type="match status" value="1"/>
</dbReference>
<dbReference type="Pfam" id="PF03466">
    <property type="entry name" value="LysR_substrate"/>
    <property type="match status" value="1"/>
</dbReference>
<dbReference type="InterPro" id="IPR000847">
    <property type="entry name" value="LysR_HTH_N"/>
</dbReference>
<dbReference type="NCBIfam" id="NF009888">
    <property type="entry name" value="PRK13348.1"/>
    <property type="match status" value="1"/>
</dbReference>
<dbReference type="PANTHER" id="PTHR30579">
    <property type="entry name" value="TRANSCRIPTIONAL REGULATOR"/>
    <property type="match status" value="1"/>
</dbReference>
<reference evidence="6 7" key="1">
    <citation type="submission" date="2016-10" db="EMBL/GenBank/DDBJ databases">
        <authorList>
            <person name="de Groot N.N."/>
        </authorList>
    </citation>
    <scope>NUCLEOTIDE SEQUENCE [LARGE SCALE GENOMIC DNA]</scope>
    <source>
        <strain evidence="6 7">U95</strain>
    </source>
</reference>
<sequence>MHIDPRHLAALSSVLRLGSFDSAAHDLGVTPSAISQRIKALEDRIGAVLIHRGPPCTGTKAGLRLAKHAEDINLLDATLLADLGLAKQTAPTQLRVAVNADSLATWFVEAMAACDGFLFDLVIDDQDYSADWLRRGEVSAAVTADNSIVQGCDSYALGALQYRATASPEFIDRWLSNSADPEAFSKAPSLIFNTKDGLQKNWLSHYVGPGLRPPHHFLPSTHAFVDAARLGLGWGLNPAVLVDPLIERGELQTLLPDSDVATHLCWQVSRMLAPALTSVTKAVRKTAQKHLLQVTAAG</sequence>
<dbReference type="Proteomes" id="UP000198767">
    <property type="component" value="Unassembled WGS sequence"/>
</dbReference>
<dbReference type="InterPro" id="IPR005119">
    <property type="entry name" value="LysR_subst-bd"/>
</dbReference>
<keyword evidence="2" id="KW-0805">Transcription regulation</keyword>
<comment type="similarity">
    <text evidence="1">Belongs to the LysR transcriptional regulatory family.</text>
</comment>
<accession>A0A1G5PXW5</accession>
<dbReference type="PROSITE" id="PS50931">
    <property type="entry name" value="HTH_LYSR"/>
    <property type="match status" value="1"/>
</dbReference>
<dbReference type="Pfam" id="PF00126">
    <property type="entry name" value="HTH_1"/>
    <property type="match status" value="1"/>
</dbReference>
<dbReference type="NCBIfam" id="TIGR03298">
    <property type="entry name" value="argP"/>
    <property type="match status" value="1"/>
</dbReference>
<dbReference type="PANTHER" id="PTHR30579:SF2">
    <property type="entry name" value="HTH-TYPE TRANSCRIPTIONAL REGULATOR ARGP"/>
    <property type="match status" value="1"/>
</dbReference>
<evidence type="ECO:0000256" key="1">
    <source>
        <dbReference type="ARBA" id="ARBA00009437"/>
    </source>
</evidence>
<dbReference type="Gene3D" id="3.40.190.290">
    <property type="match status" value="1"/>
</dbReference>
<keyword evidence="3" id="KW-0238">DNA-binding</keyword>
<dbReference type="InterPro" id="IPR017685">
    <property type="entry name" value="ArgP"/>
</dbReference>
<dbReference type="AlphaFoldDB" id="A0A1G5PXW5"/>
<evidence type="ECO:0000313" key="6">
    <source>
        <dbReference type="EMBL" id="SCZ54228.1"/>
    </source>
</evidence>
<proteinExistence type="inferred from homology"/>
<dbReference type="SUPFAM" id="SSF46785">
    <property type="entry name" value="Winged helix' DNA-binding domain"/>
    <property type="match status" value="1"/>
</dbReference>
<evidence type="ECO:0000259" key="5">
    <source>
        <dbReference type="PROSITE" id="PS50931"/>
    </source>
</evidence>
<dbReference type="RefSeq" id="WP_090216461.1">
    <property type="nucleotide sequence ID" value="NZ_FMWG01000002.1"/>
</dbReference>
<keyword evidence="7" id="KW-1185">Reference proteome</keyword>
<evidence type="ECO:0000256" key="2">
    <source>
        <dbReference type="ARBA" id="ARBA00023015"/>
    </source>
</evidence>
<dbReference type="SUPFAM" id="SSF53850">
    <property type="entry name" value="Periplasmic binding protein-like II"/>
    <property type="match status" value="1"/>
</dbReference>
<name>A0A1G5PXW5_9RHOB</name>
<gene>
    <name evidence="6" type="ORF">SAMN04488118_102262</name>
</gene>
<organism evidence="6 7">
    <name type="scientific">Epibacterium ulvae</name>
    <dbReference type="NCBI Taxonomy" id="1156985"/>
    <lineage>
        <taxon>Bacteria</taxon>
        <taxon>Pseudomonadati</taxon>
        <taxon>Pseudomonadota</taxon>
        <taxon>Alphaproteobacteria</taxon>
        <taxon>Rhodobacterales</taxon>
        <taxon>Roseobacteraceae</taxon>
        <taxon>Epibacterium</taxon>
    </lineage>
</organism>
<evidence type="ECO:0000256" key="4">
    <source>
        <dbReference type="ARBA" id="ARBA00023163"/>
    </source>
</evidence>
<feature type="domain" description="HTH lysR-type" evidence="5">
    <location>
        <begin position="3"/>
        <end position="59"/>
    </location>
</feature>
<dbReference type="GO" id="GO:0003677">
    <property type="term" value="F:DNA binding"/>
    <property type="evidence" value="ECO:0007669"/>
    <property type="project" value="UniProtKB-KW"/>
</dbReference>
<protein>
    <submittedName>
        <fullName evidence="6">Transcriptional regulator, LysR family</fullName>
    </submittedName>
</protein>
<evidence type="ECO:0000313" key="7">
    <source>
        <dbReference type="Proteomes" id="UP000198767"/>
    </source>
</evidence>
<evidence type="ECO:0000256" key="3">
    <source>
        <dbReference type="ARBA" id="ARBA00023125"/>
    </source>
</evidence>
<keyword evidence="4" id="KW-0804">Transcription</keyword>
<dbReference type="Gene3D" id="1.10.10.10">
    <property type="entry name" value="Winged helix-like DNA-binding domain superfamily/Winged helix DNA-binding domain"/>
    <property type="match status" value="1"/>
</dbReference>
<dbReference type="InterPro" id="IPR050176">
    <property type="entry name" value="LTTR"/>
</dbReference>
<dbReference type="InterPro" id="IPR036390">
    <property type="entry name" value="WH_DNA-bd_sf"/>
</dbReference>
<dbReference type="EMBL" id="FMWG01000002">
    <property type="protein sequence ID" value="SCZ54228.1"/>
    <property type="molecule type" value="Genomic_DNA"/>
</dbReference>